<evidence type="ECO:0000313" key="1">
    <source>
        <dbReference type="EMBL" id="EFH89927.1"/>
    </source>
</evidence>
<dbReference type="InParanoid" id="D6TCB0"/>
<evidence type="ECO:0000313" key="2">
    <source>
        <dbReference type="Proteomes" id="UP000004508"/>
    </source>
</evidence>
<dbReference type="RefSeq" id="WP_007906899.1">
    <property type="nucleotide sequence ID" value="NZ_ADVG01000001.1"/>
</dbReference>
<keyword evidence="2" id="KW-1185">Reference proteome</keyword>
<dbReference type="EMBL" id="ADVG01000001">
    <property type="protein sequence ID" value="EFH89927.1"/>
    <property type="molecule type" value="Genomic_DNA"/>
</dbReference>
<organism evidence="1 2">
    <name type="scientific">Ktedonobacter racemifer DSM 44963</name>
    <dbReference type="NCBI Taxonomy" id="485913"/>
    <lineage>
        <taxon>Bacteria</taxon>
        <taxon>Bacillati</taxon>
        <taxon>Chloroflexota</taxon>
        <taxon>Ktedonobacteria</taxon>
        <taxon>Ktedonobacterales</taxon>
        <taxon>Ktedonobacteraceae</taxon>
        <taxon>Ktedonobacter</taxon>
    </lineage>
</organism>
<sequence>MILPSQLQLFTLPAIAVHPRDGSVYVAYASYNVGTNYSEVMLTHATKGESTWCSPTSVFPNAATDEICYFQPQLAVSKAGIIAVSAFAYANERMNVVLARSRPQSLCLEGPVVVTDQPFDPELASSGGDFSWWIGNYQGLASGPGVFYPFWNDTRTGNLEIFVAAIT</sequence>
<dbReference type="Proteomes" id="UP000004508">
    <property type="component" value="Unassembled WGS sequence"/>
</dbReference>
<dbReference type="STRING" id="485913.Krac_11516"/>
<name>D6TCB0_KTERA</name>
<protein>
    <submittedName>
        <fullName evidence="1">Uncharacterized protein</fullName>
    </submittedName>
</protein>
<comment type="caution">
    <text evidence="1">The sequence shown here is derived from an EMBL/GenBank/DDBJ whole genome shotgun (WGS) entry which is preliminary data.</text>
</comment>
<proteinExistence type="predicted"/>
<accession>D6TCB0</accession>
<dbReference type="AlphaFoldDB" id="D6TCB0"/>
<gene>
    <name evidence="1" type="ORF">Krac_11516</name>
</gene>
<dbReference type="OrthoDB" id="7294637at2"/>
<reference evidence="1 2" key="1">
    <citation type="journal article" date="2011" name="Stand. Genomic Sci.">
        <title>Non-contiguous finished genome sequence and contextual data of the filamentous soil bacterium Ktedonobacter racemifer type strain (SOSP1-21).</title>
        <authorList>
            <person name="Chang Y.J."/>
            <person name="Land M."/>
            <person name="Hauser L."/>
            <person name="Chertkov O."/>
            <person name="Del Rio T.G."/>
            <person name="Nolan M."/>
            <person name="Copeland A."/>
            <person name="Tice H."/>
            <person name="Cheng J.F."/>
            <person name="Lucas S."/>
            <person name="Han C."/>
            <person name="Goodwin L."/>
            <person name="Pitluck S."/>
            <person name="Ivanova N."/>
            <person name="Ovchinikova G."/>
            <person name="Pati A."/>
            <person name="Chen A."/>
            <person name="Palaniappan K."/>
            <person name="Mavromatis K."/>
            <person name="Liolios K."/>
            <person name="Brettin T."/>
            <person name="Fiebig A."/>
            <person name="Rohde M."/>
            <person name="Abt B."/>
            <person name="Goker M."/>
            <person name="Detter J.C."/>
            <person name="Woyke T."/>
            <person name="Bristow J."/>
            <person name="Eisen J.A."/>
            <person name="Markowitz V."/>
            <person name="Hugenholtz P."/>
            <person name="Kyrpides N.C."/>
            <person name="Klenk H.P."/>
            <person name="Lapidus A."/>
        </authorList>
    </citation>
    <scope>NUCLEOTIDE SEQUENCE [LARGE SCALE GENOMIC DNA]</scope>
    <source>
        <strain evidence="2">DSM 44963</strain>
    </source>
</reference>